<evidence type="ECO:0000256" key="3">
    <source>
        <dbReference type="SAM" id="Phobius"/>
    </source>
</evidence>
<dbReference type="SUPFAM" id="SSF54695">
    <property type="entry name" value="POZ domain"/>
    <property type="match status" value="1"/>
</dbReference>
<reference evidence="5 6" key="1">
    <citation type="submission" date="2024-05" db="EMBL/GenBank/DDBJ databases">
        <authorList>
            <person name="Wallberg A."/>
        </authorList>
    </citation>
    <scope>NUCLEOTIDE SEQUENCE [LARGE SCALE GENOMIC DNA]</scope>
</reference>
<dbReference type="SMART" id="SM00355">
    <property type="entry name" value="ZnF_C2H2"/>
    <property type="match status" value="2"/>
</dbReference>
<feature type="compositionally biased region" description="Basic and acidic residues" evidence="2">
    <location>
        <begin position="155"/>
        <end position="188"/>
    </location>
</feature>
<feature type="compositionally biased region" description="Acidic residues" evidence="2">
    <location>
        <begin position="303"/>
        <end position="314"/>
    </location>
</feature>
<dbReference type="SUPFAM" id="SSF57667">
    <property type="entry name" value="beta-beta-alpha zinc fingers"/>
    <property type="match status" value="1"/>
</dbReference>
<dbReference type="InterPro" id="IPR036236">
    <property type="entry name" value="Znf_C2H2_sf"/>
</dbReference>
<evidence type="ECO:0000313" key="5">
    <source>
        <dbReference type="EMBL" id="CAL4092745.1"/>
    </source>
</evidence>
<dbReference type="PANTHER" id="PTHR23110:SF109">
    <property type="entry name" value="FI07618P-RELATED"/>
    <property type="match status" value="1"/>
</dbReference>
<sequence length="542" mass="59920">TEGRGERRHVCFVRTKRGNGRAQFFVVYAGILSTMASGGLLSLKWNNHKTTFFHVLSTIRSKEAYCDATIACDGRFYPVHKLVMSTCSDYFEEMFERTNCKHPVIVLKDIRHEDLEALLNYMYVGEVNVLQNELAGLIKAAECLMIKGLAVPDEAPSKDSPKENKRGATKEESPQAKRRRRDDSDSGRYDSGSSNSVRTSSQNHSHRESSSSSSREHREQQSSRHSSSASGQSSSFRRPASSPHHTSDSLPDDPGPSQNSTQDENFQTNPEKSRSQDMPSSQSQKSVPEVVLDEPPGVKEEPQEIQEVEEVQEVEDTKNILESSFSYDHMSEGDSMSNIGDGGSQGAQSFDAQMMSGAPQSMEELVAQAMPGGSGMQGNSLWESEGSLQGFPPEFSDAQRGPQMGDGGSSTAVSGASALAALRVCSICGKMGFRRTYDFQRHMLSHTTVRPFKCPHCLYRASLKYNLDAHVRLKHNNQLALGNVEENWRFSSSNTRDITSAGYQQGNVNSVMSNPGTAASQSWFRKKIDGRAEENEMDNMQM</sequence>
<dbReference type="InterPro" id="IPR051095">
    <property type="entry name" value="Dros_DevTransReg"/>
</dbReference>
<feature type="transmembrane region" description="Helical" evidence="3">
    <location>
        <begin position="24"/>
        <end position="43"/>
    </location>
</feature>
<dbReference type="Proteomes" id="UP001497623">
    <property type="component" value="Unassembled WGS sequence"/>
</dbReference>
<evidence type="ECO:0000259" key="4">
    <source>
        <dbReference type="PROSITE" id="PS50097"/>
    </source>
</evidence>
<dbReference type="PROSITE" id="PS50097">
    <property type="entry name" value="BTB"/>
    <property type="match status" value="1"/>
</dbReference>
<feature type="domain" description="BTB" evidence="4">
    <location>
        <begin position="66"/>
        <end position="131"/>
    </location>
</feature>
<evidence type="ECO:0000313" key="6">
    <source>
        <dbReference type="Proteomes" id="UP001497623"/>
    </source>
</evidence>
<dbReference type="GO" id="GO:0006357">
    <property type="term" value="P:regulation of transcription by RNA polymerase II"/>
    <property type="evidence" value="ECO:0007669"/>
    <property type="project" value="TreeGrafter"/>
</dbReference>
<organism evidence="5 6">
    <name type="scientific">Meganyctiphanes norvegica</name>
    <name type="common">Northern krill</name>
    <name type="synonym">Thysanopoda norvegica</name>
    <dbReference type="NCBI Taxonomy" id="48144"/>
    <lineage>
        <taxon>Eukaryota</taxon>
        <taxon>Metazoa</taxon>
        <taxon>Ecdysozoa</taxon>
        <taxon>Arthropoda</taxon>
        <taxon>Crustacea</taxon>
        <taxon>Multicrustacea</taxon>
        <taxon>Malacostraca</taxon>
        <taxon>Eumalacostraca</taxon>
        <taxon>Eucarida</taxon>
        <taxon>Euphausiacea</taxon>
        <taxon>Euphausiidae</taxon>
        <taxon>Meganyctiphanes</taxon>
    </lineage>
</organism>
<evidence type="ECO:0000256" key="1">
    <source>
        <dbReference type="ARBA" id="ARBA00023242"/>
    </source>
</evidence>
<gene>
    <name evidence="5" type="ORF">MNOR_LOCUS14648</name>
</gene>
<comment type="caution">
    <text evidence="5">The sequence shown here is derived from an EMBL/GenBank/DDBJ whole genome shotgun (WGS) entry which is preliminary data.</text>
</comment>
<protein>
    <recommendedName>
        <fullName evidence="4">BTB domain-containing protein</fullName>
    </recommendedName>
</protein>
<accession>A0AAV2QPG0</accession>
<keyword evidence="1" id="KW-0539">Nucleus</keyword>
<keyword evidence="3" id="KW-0812">Transmembrane</keyword>
<dbReference type="EMBL" id="CAXKWB010008850">
    <property type="protein sequence ID" value="CAL4092745.1"/>
    <property type="molecule type" value="Genomic_DNA"/>
</dbReference>
<keyword evidence="6" id="KW-1185">Reference proteome</keyword>
<feature type="region of interest" description="Disordered" evidence="2">
    <location>
        <begin position="152"/>
        <end position="315"/>
    </location>
</feature>
<dbReference type="InterPro" id="IPR000210">
    <property type="entry name" value="BTB/POZ_dom"/>
</dbReference>
<dbReference type="GO" id="GO:0048666">
    <property type="term" value="P:neuron development"/>
    <property type="evidence" value="ECO:0007669"/>
    <property type="project" value="UniProtKB-ARBA"/>
</dbReference>
<proteinExistence type="predicted"/>
<keyword evidence="3" id="KW-0472">Membrane</keyword>
<dbReference type="CDD" id="cd18315">
    <property type="entry name" value="BTB_POZ_BAB-like"/>
    <property type="match status" value="1"/>
</dbReference>
<feature type="compositionally biased region" description="Basic and acidic residues" evidence="2">
    <location>
        <begin position="205"/>
        <end position="222"/>
    </location>
</feature>
<feature type="region of interest" description="Disordered" evidence="2">
    <location>
        <begin position="370"/>
        <end position="412"/>
    </location>
</feature>
<dbReference type="AlphaFoldDB" id="A0AAV2QPG0"/>
<feature type="compositionally biased region" description="Polar residues" evidence="2">
    <location>
        <begin position="256"/>
        <end position="286"/>
    </location>
</feature>
<feature type="non-terminal residue" evidence="5">
    <location>
        <position position="1"/>
    </location>
</feature>
<dbReference type="InterPro" id="IPR013087">
    <property type="entry name" value="Znf_C2H2_type"/>
</dbReference>
<name>A0AAV2QPG0_MEGNR</name>
<dbReference type="Gene3D" id="3.30.710.10">
    <property type="entry name" value="Potassium Channel Kv1.1, Chain A"/>
    <property type="match status" value="1"/>
</dbReference>
<dbReference type="Pfam" id="PF00651">
    <property type="entry name" value="BTB"/>
    <property type="match status" value="1"/>
</dbReference>
<dbReference type="SMART" id="SM00225">
    <property type="entry name" value="BTB"/>
    <property type="match status" value="1"/>
</dbReference>
<dbReference type="GO" id="GO:0048513">
    <property type="term" value="P:animal organ development"/>
    <property type="evidence" value="ECO:0007669"/>
    <property type="project" value="UniProtKB-ARBA"/>
</dbReference>
<dbReference type="GO" id="GO:0003006">
    <property type="term" value="P:developmental process involved in reproduction"/>
    <property type="evidence" value="ECO:0007669"/>
    <property type="project" value="UniProtKB-ARBA"/>
</dbReference>
<feature type="compositionally biased region" description="Low complexity" evidence="2">
    <location>
        <begin position="223"/>
        <end position="235"/>
    </location>
</feature>
<keyword evidence="3" id="KW-1133">Transmembrane helix</keyword>
<dbReference type="PANTHER" id="PTHR23110">
    <property type="entry name" value="BTB DOMAIN TRANSCRIPTION FACTOR"/>
    <property type="match status" value="1"/>
</dbReference>
<dbReference type="Gene3D" id="3.30.160.60">
    <property type="entry name" value="Classic Zinc Finger"/>
    <property type="match status" value="2"/>
</dbReference>
<dbReference type="GO" id="GO:0005634">
    <property type="term" value="C:nucleus"/>
    <property type="evidence" value="ECO:0007669"/>
    <property type="project" value="TreeGrafter"/>
</dbReference>
<evidence type="ECO:0000256" key="2">
    <source>
        <dbReference type="SAM" id="MobiDB-lite"/>
    </source>
</evidence>
<dbReference type="InterPro" id="IPR011333">
    <property type="entry name" value="SKP1/BTB/POZ_sf"/>
</dbReference>